<keyword evidence="10" id="KW-1185">Reference proteome</keyword>
<organism evidence="9 10">
    <name type="scientific">Schizosaccharomyces octosporus (strain yFS286)</name>
    <name type="common">Fission yeast</name>
    <name type="synonym">Octosporomyces octosporus</name>
    <dbReference type="NCBI Taxonomy" id="483514"/>
    <lineage>
        <taxon>Eukaryota</taxon>
        <taxon>Fungi</taxon>
        <taxon>Dikarya</taxon>
        <taxon>Ascomycota</taxon>
        <taxon>Taphrinomycotina</taxon>
        <taxon>Schizosaccharomycetes</taxon>
        <taxon>Schizosaccharomycetales</taxon>
        <taxon>Schizosaccharomycetaceae</taxon>
        <taxon>Schizosaccharomyces</taxon>
    </lineage>
</organism>
<dbReference type="InterPro" id="IPR000905">
    <property type="entry name" value="Gcp-like_dom"/>
</dbReference>
<dbReference type="InterPro" id="IPR017861">
    <property type="entry name" value="KAE1/TsaD"/>
</dbReference>
<comment type="catalytic activity">
    <reaction evidence="6 7">
        <text>L-threonylcarbamoyladenylate + adenosine(37) in tRNA = N(6)-L-threonylcarbamoyladenosine(37) in tRNA + AMP + H(+)</text>
        <dbReference type="Rhea" id="RHEA:37059"/>
        <dbReference type="Rhea" id="RHEA-COMP:10162"/>
        <dbReference type="Rhea" id="RHEA-COMP:10163"/>
        <dbReference type="ChEBI" id="CHEBI:15378"/>
        <dbReference type="ChEBI" id="CHEBI:73682"/>
        <dbReference type="ChEBI" id="CHEBI:74411"/>
        <dbReference type="ChEBI" id="CHEBI:74418"/>
        <dbReference type="ChEBI" id="CHEBI:456215"/>
        <dbReference type="EC" id="2.3.1.234"/>
    </reaction>
</comment>
<evidence type="ECO:0000256" key="4">
    <source>
        <dbReference type="ARBA" id="ARBA00022723"/>
    </source>
</evidence>
<dbReference type="OrthoDB" id="10259622at2759"/>
<sequence>MHRFYRISKQLHFGFNYRKVIPSCRNITALAIETSCDDTSVAVVQKSSNESLPNIVCLNTHRTLSKYEKYGGIHPSVVIQEHQKNLANVVYETINQSRSLGVSKYDLIAVTRGPGMIGPLAIGLNFAKGLAVGIDKPLLAVHHMQAHALTAQLESQVPFPFLSILVSGGHTLLILSNSVISHEILASTTDIAIGDYLDKCAKYLEIPWNNQMPAAALEKFSIPPINDLNMDCNPPNPMSTGDKAHNPNFSFSGLESYARRIITSRTWTNSEKKILAYKLQEAAFKHICQKLAKAIEPIDLSRVRFLVCSGGVARNSLLKKMLEEQLISLYNKGSAPKMKLVYPSLELCSDNAAMIAYTGIRMFEEGFKSSLGVEPIRKWPINSIMDVEGWMRQ</sequence>
<dbReference type="EMBL" id="KE503208">
    <property type="protein sequence ID" value="EPX70921.1"/>
    <property type="molecule type" value="Genomic_DNA"/>
</dbReference>
<dbReference type="PANTHER" id="PTHR11735">
    <property type="entry name" value="TRNA N6-ADENOSINE THREONYLCARBAMOYLTRANSFERASE"/>
    <property type="match status" value="1"/>
</dbReference>
<dbReference type="Proteomes" id="UP000016088">
    <property type="component" value="Unassembled WGS sequence"/>
</dbReference>
<comment type="subunit">
    <text evidence="7">Homodimer.</text>
</comment>
<reference evidence="9 10" key="1">
    <citation type="journal article" date="2011" name="Science">
        <title>Comparative functional genomics of the fission yeasts.</title>
        <authorList>
            <person name="Rhind N."/>
            <person name="Chen Z."/>
            <person name="Yassour M."/>
            <person name="Thompson D.A."/>
            <person name="Haas B.J."/>
            <person name="Habib N."/>
            <person name="Wapinski I."/>
            <person name="Roy S."/>
            <person name="Lin M.F."/>
            <person name="Heiman D.I."/>
            <person name="Young S.K."/>
            <person name="Furuya K."/>
            <person name="Guo Y."/>
            <person name="Pidoux A."/>
            <person name="Chen H.M."/>
            <person name="Robbertse B."/>
            <person name="Goldberg J.M."/>
            <person name="Aoki K."/>
            <person name="Bayne E.H."/>
            <person name="Berlin A.M."/>
            <person name="Desjardins C.A."/>
            <person name="Dobbs E."/>
            <person name="Dukaj L."/>
            <person name="Fan L."/>
            <person name="FitzGerald M.G."/>
            <person name="French C."/>
            <person name="Gujja S."/>
            <person name="Hansen K."/>
            <person name="Keifenheim D."/>
            <person name="Levin J.Z."/>
            <person name="Mosher R.A."/>
            <person name="Mueller C.A."/>
            <person name="Pfiffner J."/>
            <person name="Priest M."/>
            <person name="Russ C."/>
            <person name="Smialowska A."/>
            <person name="Swoboda P."/>
            <person name="Sykes S.M."/>
            <person name="Vaughn M."/>
            <person name="Vengrova S."/>
            <person name="Yoder R."/>
            <person name="Zeng Q."/>
            <person name="Allshire R."/>
            <person name="Baulcombe D."/>
            <person name="Birren B.W."/>
            <person name="Brown W."/>
            <person name="Ekwall K."/>
            <person name="Kellis M."/>
            <person name="Leatherwood J."/>
            <person name="Levin H."/>
            <person name="Margalit H."/>
            <person name="Martienssen R."/>
            <person name="Nieduszynski C.A."/>
            <person name="Spatafora J.W."/>
            <person name="Friedman N."/>
            <person name="Dalgaard J.Z."/>
            <person name="Baumann P."/>
            <person name="Niki H."/>
            <person name="Regev A."/>
            <person name="Nusbaum C."/>
        </authorList>
    </citation>
    <scope>NUCLEOTIDE SEQUENCE [LARGE SCALE GENOMIC DNA]</scope>
    <source>
        <strain evidence="10">yFS286</strain>
    </source>
</reference>
<evidence type="ECO:0000256" key="7">
    <source>
        <dbReference type="HAMAP-Rule" id="MF_03179"/>
    </source>
</evidence>
<dbReference type="GeneID" id="25033002"/>
<dbReference type="AlphaFoldDB" id="S9PNT8"/>
<keyword evidence="3 7" id="KW-0819">tRNA processing</keyword>
<comment type="cofactor">
    <cofactor evidence="7">
        <name>a divalent metal cation</name>
        <dbReference type="ChEBI" id="CHEBI:60240"/>
    </cofactor>
    <text evidence="7">Binds 1 divalent metal cation per subunit.</text>
</comment>
<feature type="domain" description="Gcp-like" evidence="8">
    <location>
        <begin position="64"/>
        <end position="357"/>
    </location>
</feature>
<evidence type="ECO:0000256" key="3">
    <source>
        <dbReference type="ARBA" id="ARBA00022694"/>
    </source>
</evidence>
<dbReference type="SUPFAM" id="SSF53067">
    <property type="entry name" value="Actin-like ATPase domain"/>
    <property type="match status" value="1"/>
</dbReference>
<dbReference type="GO" id="GO:0061711">
    <property type="term" value="F:tRNA N(6)-L-threonylcarbamoyladenine synthase activity"/>
    <property type="evidence" value="ECO:0007669"/>
    <property type="project" value="UniProtKB-EC"/>
</dbReference>
<evidence type="ECO:0000256" key="2">
    <source>
        <dbReference type="ARBA" id="ARBA00022679"/>
    </source>
</evidence>
<dbReference type="HAMAP" id="MF_01445">
    <property type="entry name" value="TsaD"/>
    <property type="match status" value="1"/>
</dbReference>
<dbReference type="HOGENOM" id="CLU_023208_4_1_1"/>
<proteinExistence type="inferred from homology"/>
<dbReference type="GO" id="GO:0005759">
    <property type="term" value="C:mitochondrial matrix"/>
    <property type="evidence" value="ECO:0007669"/>
    <property type="project" value="EnsemblFungi"/>
</dbReference>
<dbReference type="Pfam" id="PF00814">
    <property type="entry name" value="TsaD"/>
    <property type="match status" value="1"/>
</dbReference>
<dbReference type="Gene3D" id="3.30.420.40">
    <property type="match status" value="3"/>
</dbReference>
<dbReference type="RefSeq" id="XP_013020334.1">
    <property type="nucleotide sequence ID" value="XM_013164880.1"/>
</dbReference>
<protein>
    <recommendedName>
        <fullName evidence="1">N(6)-L-threonylcarbamoyladenine synthase</fullName>
        <ecNumber evidence="1">2.3.1.234</ecNumber>
    </recommendedName>
</protein>
<dbReference type="PANTHER" id="PTHR11735:SF6">
    <property type="entry name" value="TRNA N6-ADENOSINE THREONYLCARBAMOYLTRANSFERASE, MITOCHONDRIAL"/>
    <property type="match status" value="1"/>
</dbReference>
<evidence type="ECO:0000313" key="10">
    <source>
        <dbReference type="Proteomes" id="UP000016088"/>
    </source>
</evidence>
<dbReference type="InterPro" id="IPR043129">
    <property type="entry name" value="ATPase_NBD"/>
</dbReference>
<comment type="function">
    <text evidence="7">Required for the formation of a threonylcarbamoyl group on adenosine at position 37 (t(6)A37) in mitochondrial tRNAs that read codons beginning with adenine. Probably involved in the transfer of the threonylcarbamoyl moiety of threonylcarbamoyl-AMP (TC-AMP) to the N6 group of A37. Involved in mitochondrial genome maintenance.</text>
</comment>
<dbReference type="OMA" id="NAAMIGC"/>
<comment type="subcellular location">
    <subcellularLocation>
        <location evidence="7">Mitochondrion</location>
    </subcellularLocation>
</comment>
<accession>S9PNT8</accession>
<name>S9PNT8_SCHOY</name>
<dbReference type="GO" id="GO:0000049">
    <property type="term" value="F:tRNA binding"/>
    <property type="evidence" value="ECO:0007669"/>
    <property type="project" value="EnsemblFungi"/>
</dbReference>
<evidence type="ECO:0000259" key="8">
    <source>
        <dbReference type="Pfam" id="PF00814"/>
    </source>
</evidence>
<dbReference type="VEuPathDB" id="FungiDB:SOCG_04038"/>
<dbReference type="NCBIfam" id="TIGR00329">
    <property type="entry name" value="gcp_kae1"/>
    <property type="match status" value="1"/>
</dbReference>
<dbReference type="PRINTS" id="PR00789">
    <property type="entry name" value="OSIALOPTASE"/>
</dbReference>
<dbReference type="GO" id="GO:0072670">
    <property type="term" value="P:mitochondrial tRNA threonylcarbamoyladenosine modification"/>
    <property type="evidence" value="ECO:0007669"/>
    <property type="project" value="EnsemblFungi"/>
</dbReference>
<keyword evidence="7" id="KW-0496">Mitochondrion</keyword>
<comment type="similarity">
    <text evidence="7">Belongs to the KAE1 / TsaD family.</text>
</comment>
<evidence type="ECO:0000256" key="5">
    <source>
        <dbReference type="ARBA" id="ARBA00023315"/>
    </source>
</evidence>
<evidence type="ECO:0000313" key="9">
    <source>
        <dbReference type="EMBL" id="EPX70921.1"/>
    </source>
</evidence>
<dbReference type="eggNOG" id="KOG2707">
    <property type="taxonomic scope" value="Eukaryota"/>
</dbReference>
<evidence type="ECO:0000256" key="1">
    <source>
        <dbReference type="ARBA" id="ARBA00012156"/>
    </source>
</evidence>
<keyword evidence="4 7" id="KW-0479">Metal-binding</keyword>
<evidence type="ECO:0000256" key="6">
    <source>
        <dbReference type="ARBA" id="ARBA00048117"/>
    </source>
</evidence>
<dbReference type="GO" id="GO:0008252">
    <property type="term" value="F:nucleotidase activity"/>
    <property type="evidence" value="ECO:0007669"/>
    <property type="project" value="EnsemblFungi"/>
</dbReference>
<dbReference type="GO" id="GO:0046872">
    <property type="term" value="F:metal ion binding"/>
    <property type="evidence" value="ECO:0007669"/>
    <property type="project" value="UniProtKB-KW"/>
</dbReference>
<dbReference type="CDD" id="cd24134">
    <property type="entry name" value="ASKHA_NBD_OSGEPL1_QRI7_euk"/>
    <property type="match status" value="1"/>
</dbReference>
<keyword evidence="2 7" id="KW-0808">Transferase</keyword>
<keyword evidence="5 7" id="KW-0012">Acyltransferase</keyword>
<dbReference type="EC" id="2.3.1.234" evidence="1"/>
<gene>
    <name evidence="9" type="ORF">SOCG_04038</name>
</gene>
<dbReference type="InterPro" id="IPR022450">
    <property type="entry name" value="TsaD"/>
</dbReference>